<proteinExistence type="predicted"/>
<accession>A0A0L0V871</accession>
<evidence type="ECO:0000313" key="2">
    <source>
        <dbReference type="Proteomes" id="UP000054564"/>
    </source>
</evidence>
<reference evidence="2" key="1">
    <citation type="submission" date="2014-03" db="EMBL/GenBank/DDBJ databases">
        <title>The Genome Sequence of Puccinia striiformis f. sp. tritici PST-78.</title>
        <authorList>
            <consortium name="The Broad Institute Genome Sequencing Platform"/>
            <person name="Cuomo C."/>
            <person name="Hulbert S."/>
            <person name="Chen X."/>
            <person name="Walker B."/>
            <person name="Young S.K."/>
            <person name="Zeng Q."/>
            <person name="Gargeya S."/>
            <person name="Fitzgerald M."/>
            <person name="Haas B."/>
            <person name="Abouelleil A."/>
            <person name="Alvarado L."/>
            <person name="Arachchi H.M."/>
            <person name="Berlin A.M."/>
            <person name="Chapman S.B."/>
            <person name="Goldberg J."/>
            <person name="Griggs A."/>
            <person name="Gujja S."/>
            <person name="Hansen M."/>
            <person name="Howarth C."/>
            <person name="Imamovic A."/>
            <person name="Larimer J."/>
            <person name="McCowan C."/>
            <person name="Montmayeur A."/>
            <person name="Murphy C."/>
            <person name="Neiman D."/>
            <person name="Pearson M."/>
            <person name="Priest M."/>
            <person name="Roberts A."/>
            <person name="Saif S."/>
            <person name="Shea T."/>
            <person name="Sisk P."/>
            <person name="Sykes S."/>
            <person name="Wortman J."/>
            <person name="Nusbaum C."/>
            <person name="Birren B."/>
        </authorList>
    </citation>
    <scope>NUCLEOTIDE SEQUENCE [LARGE SCALE GENOMIC DNA]</scope>
    <source>
        <strain evidence="2">race PST-78</strain>
    </source>
</reference>
<organism evidence="1 2">
    <name type="scientific">Puccinia striiformis f. sp. tritici PST-78</name>
    <dbReference type="NCBI Taxonomy" id="1165861"/>
    <lineage>
        <taxon>Eukaryota</taxon>
        <taxon>Fungi</taxon>
        <taxon>Dikarya</taxon>
        <taxon>Basidiomycota</taxon>
        <taxon>Pucciniomycotina</taxon>
        <taxon>Pucciniomycetes</taxon>
        <taxon>Pucciniales</taxon>
        <taxon>Pucciniaceae</taxon>
        <taxon>Puccinia</taxon>
    </lineage>
</organism>
<sequence>MAIHAQIVASVTVDAQTKVLMATHTQIKVLMATHTLGYEACGRGQPSTPPTGALMATPPVSWEAVARWDSFPTSWRNSWLSDSTACWDSFPTSYRSSQAVRKLSRRAGEAPGFREAIPNSWRSSRLLGQLPEEPGQLPEELGQAGASVAGGHQYLDSGVGGH</sequence>
<dbReference type="EMBL" id="AJIL01000096">
    <property type="protein sequence ID" value="KNE95467.1"/>
    <property type="molecule type" value="Genomic_DNA"/>
</dbReference>
<dbReference type="AlphaFoldDB" id="A0A0L0V871"/>
<dbReference type="Proteomes" id="UP000054564">
    <property type="component" value="Unassembled WGS sequence"/>
</dbReference>
<evidence type="ECO:0000313" key="1">
    <source>
        <dbReference type="EMBL" id="KNE95467.1"/>
    </source>
</evidence>
<gene>
    <name evidence="1" type="ORF">PSTG_11179</name>
</gene>
<keyword evidence="2" id="KW-1185">Reference proteome</keyword>
<comment type="caution">
    <text evidence="1">The sequence shown here is derived from an EMBL/GenBank/DDBJ whole genome shotgun (WGS) entry which is preliminary data.</text>
</comment>
<name>A0A0L0V871_9BASI</name>
<protein>
    <submittedName>
        <fullName evidence="1">Uncharacterized protein</fullName>
    </submittedName>
</protein>